<reference evidence="1 2" key="1">
    <citation type="submission" date="2016-10" db="EMBL/GenBank/DDBJ databases">
        <title>Comparative genome analysis of multiple Pseudomonas spp. focuses on biocontrol and plant growth promoting traits.</title>
        <authorList>
            <person name="Tao X.-Y."/>
            <person name="Taylor C.G."/>
        </authorList>
    </citation>
    <scope>NUCLEOTIDE SEQUENCE [LARGE SCALE GENOMIC DNA]</scope>
    <source>
        <strain evidence="1 2">36B3</strain>
    </source>
</reference>
<evidence type="ECO:0000313" key="2">
    <source>
        <dbReference type="Proteomes" id="UP000284207"/>
    </source>
</evidence>
<dbReference type="AlphaFoldDB" id="A0A423NME5"/>
<organism evidence="1 2">
    <name type="scientific">Pseudomonas moraviensis</name>
    <dbReference type="NCBI Taxonomy" id="321662"/>
    <lineage>
        <taxon>Bacteria</taxon>
        <taxon>Pseudomonadati</taxon>
        <taxon>Pseudomonadota</taxon>
        <taxon>Gammaproteobacteria</taxon>
        <taxon>Pseudomonadales</taxon>
        <taxon>Pseudomonadaceae</taxon>
        <taxon>Pseudomonas</taxon>
    </lineage>
</organism>
<evidence type="ECO:0000313" key="1">
    <source>
        <dbReference type="EMBL" id="RON99432.1"/>
    </source>
</evidence>
<dbReference type="EMBL" id="MOCA01000006">
    <property type="protein sequence ID" value="RON99432.1"/>
    <property type="molecule type" value="Genomic_DNA"/>
</dbReference>
<protein>
    <submittedName>
        <fullName evidence="1">Uncharacterized protein</fullName>
    </submittedName>
</protein>
<sequence length="98" mass="9894">MVDAGDLVQRVVLVDTSAAVQVLLGQQAIQRIPLEAVAFVVFIAQVQQAAIGVVAELDGMAEGINPLDQSATVVVTQAGDALGRVGVGGQLAGDLSTV</sequence>
<comment type="caution">
    <text evidence="1">The sequence shown here is derived from an EMBL/GenBank/DDBJ whole genome shotgun (WGS) entry which is preliminary data.</text>
</comment>
<gene>
    <name evidence="1" type="ORF">BK674_18510</name>
</gene>
<dbReference type="Proteomes" id="UP000284207">
    <property type="component" value="Unassembled WGS sequence"/>
</dbReference>
<proteinExistence type="predicted"/>
<name>A0A423NME5_9PSED</name>
<accession>A0A423NME5</accession>